<dbReference type="InterPro" id="IPR050469">
    <property type="entry name" value="Diguanylate_Cyclase"/>
</dbReference>
<comment type="catalytic activity">
    <reaction evidence="2">
        <text>2 GTP = 3',3'-c-di-GMP + 2 diphosphate</text>
        <dbReference type="Rhea" id="RHEA:24898"/>
        <dbReference type="ChEBI" id="CHEBI:33019"/>
        <dbReference type="ChEBI" id="CHEBI:37565"/>
        <dbReference type="ChEBI" id="CHEBI:58805"/>
        <dbReference type="EC" id="2.7.7.65"/>
    </reaction>
</comment>
<dbReference type="EC" id="2.7.7.65" evidence="1"/>
<dbReference type="Proteomes" id="UP000461010">
    <property type="component" value="Unassembled WGS sequence"/>
</dbReference>
<dbReference type="RefSeq" id="WP_152190615.1">
    <property type="nucleotide sequence ID" value="NZ_WFKI01000005.1"/>
</dbReference>
<dbReference type="Gene3D" id="3.30.70.270">
    <property type="match status" value="1"/>
</dbReference>
<dbReference type="GO" id="GO:1902201">
    <property type="term" value="P:negative regulation of bacterial-type flagellum-dependent cell motility"/>
    <property type="evidence" value="ECO:0007669"/>
    <property type="project" value="TreeGrafter"/>
</dbReference>
<dbReference type="EMBL" id="WFKK01000003">
    <property type="protein sequence ID" value="KAB7890780.1"/>
    <property type="molecule type" value="Genomic_DNA"/>
</dbReference>
<name>A0A6L4WVS0_9BACT</name>
<dbReference type="NCBIfam" id="TIGR00254">
    <property type="entry name" value="GGDEF"/>
    <property type="match status" value="1"/>
</dbReference>
<dbReference type="AlphaFoldDB" id="A0A6L4WVS0"/>
<sequence>MQKISLSKELFENILLKKVTILTKENNKYWKKVLLEPKIINNSIEYSIKQFETLSITNGLGKESPSLVIECKKIDYSSSKDCFEFTLGKVVEQKNTNLGEDYKDNLIEQLLKEKEILEDKMNRDHLTNTYNRRKMEDDLKILSRQSNSGFLSAIFIDADRFKGINDTFGHEAGDKVLIYLGEKLMKHAKILNGEVYRYGGEEFLILCFITKKHIVQKLNDLKEDIKSKKIYHPLRDISITVSMGVSFFNDSKDANEMIRKADFGVYRAKNKGRDRIEFV</sequence>
<evidence type="ECO:0000256" key="2">
    <source>
        <dbReference type="ARBA" id="ARBA00034247"/>
    </source>
</evidence>
<dbReference type="PANTHER" id="PTHR45138:SF9">
    <property type="entry name" value="DIGUANYLATE CYCLASE DGCM-RELATED"/>
    <property type="match status" value="1"/>
</dbReference>
<evidence type="ECO:0000313" key="7">
    <source>
        <dbReference type="Proteomes" id="UP000472839"/>
    </source>
</evidence>
<dbReference type="GO" id="GO:0043709">
    <property type="term" value="P:cell adhesion involved in single-species biofilm formation"/>
    <property type="evidence" value="ECO:0007669"/>
    <property type="project" value="TreeGrafter"/>
</dbReference>
<dbReference type="CDD" id="cd01949">
    <property type="entry name" value="GGDEF"/>
    <property type="match status" value="1"/>
</dbReference>
<comment type="caution">
    <text evidence="5">The sequence shown here is derived from an EMBL/GenBank/DDBJ whole genome shotgun (WGS) entry which is preliminary data.</text>
</comment>
<dbReference type="EMBL" id="WFKJ01000028">
    <property type="protein sequence ID" value="KAB7890102.1"/>
    <property type="molecule type" value="Genomic_DNA"/>
</dbReference>
<evidence type="ECO:0000259" key="3">
    <source>
        <dbReference type="PROSITE" id="PS50887"/>
    </source>
</evidence>
<evidence type="ECO:0000313" key="4">
    <source>
        <dbReference type="EMBL" id="KAB7890102.1"/>
    </source>
</evidence>
<dbReference type="PROSITE" id="PS50887">
    <property type="entry name" value="GGDEF"/>
    <property type="match status" value="1"/>
</dbReference>
<evidence type="ECO:0000256" key="1">
    <source>
        <dbReference type="ARBA" id="ARBA00012528"/>
    </source>
</evidence>
<dbReference type="GO" id="GO:0005886">
    <property type="term" value="C:plasma membrane"/>
    <property type="evidence" value="ECO:0007669"/>
    <property type="project" value="TreeGrafter"/>
</dbReference>
<dbReference type="InterPro" id="IPR043128">
    <property type="entry name" value="Rev_trsase/Diguanyl_cyclase"/>
</dbReference>
<dbReference type="SMART" id="SM00267">
    <property type="entry name" value="GGDEF"/>
    <property type="match status" value="1"/>
</dbReference>
<dbReference type="GO" id="GO:0052621">
    <property type="term" value="F:diguanylate cyclase activity"/>
    <property type="evidence" value="ECO:0007669"/>
    <property type="project" value="UniProtKB-EC"/>
</dbReference>
<dbReference type="Proteomes" id="UP000472839">
    <property type="component" value="Unassembled WGS sequence"/>
</dbReference>
<dbReference type="SUPFAM" id="SSF55073">
    <property type="entry name" value="Nucleotide cyclase"/>
    <property type="match status" value="1"/>
</dbReference>
<accession>A0A6L4WVS0</accession>
<evidence type="ECO:0000313" key="5">
    <source>
        <dbReference type="EMBL" id="KAB7890780.1"/>
    </source>
</evidence>
<proteinExistence type="predicted"/>
<gene>
    <name evidence="4" type="ORF">GBG18_09700</name>
    <name evidence="5" type="ORF">GBG19_01855</name>
</gene>
<dbReference type="InterPro" id="IPR029787">
    <property type="entry name" value="Nucleotide_cyclase"/>
</dbReference>
<dbReference type="Pfam" id="PF00990">
    <property type="entry name" value="GGDEF"/>
    <property type="match status" value="1"/>
</dbReference>
<organism evidence="5 7">
    <name type="scientific">Poseidonibacter ostreae</name>
    <dbReference type="NCBI Taxonomy" id="2654171"/>
    <lineage>
        <taxon>Bacteria</taxon>
        <taxon>Pseudomonadati</taxon>
        <taxon>Campylobacterota</taxon>
        <taxon>Epsilonproteobacteria</taxon>
        <taxon>Campylobacterales</taxon>
        <taxon>Arcobacteraceae</taxon>
        <taxon>Poseidonibacter</taxon>
    </lineage>
</organism>
<dbReference type="InterPro" id="IPR000160">
    <property type="entry name" value="GGDEF_dom"/>
</dbReference>
<keyword evidence="6" id="KW-1185">Reference proteome</keyword>
<protein>
    <recommendedName>
        <fullName evidence="1">diguanylate cyclase</fullName>
        <ecNumber evidence="1">2.7.7.65</ecNumber>
    </recommendedName>
</protein>
<evidence type="ECO:0000313" key="6">
    <source>
        <dbReference type="Proteomes" id="UP000461010"/>
    </source>
</evidence>
<dbReference type="PANTHER" id="PTHR45138">
    <property type="entry name" value="REGULATORY COMPONENTS OF SENSORY TRANSDUCTION SYSTEM"/>
    <property type="match status" value="1"/>
</dbReference>
<feature type="domain" description="GGDEF" evidence="3">
    <location>
        <begin position="149"/>
        <end position="279"/>
    </location>
</feature>
<reference evidence="6 7" key="1">
    <citation type="submission" date="2019-10" db="EMBL/GenBank/DDBJ databases">
        <title>Poseidonibacter ostreae sp. nov., isolated from the gut of the Ostrea denselamellosa.</title>
        <authorList>
            <person name="Choi A."/>
        </authorList>
    </citation>
    <scope>NUCLEOTIDE SEQUENCE [LARGE SCALE GENOMIC DNA]</scope>
    <source>
        <strain evidence="5 7">SJOD-M-33</strain>
        <strain evidence="4 6">SJOD-M-5</strain>
    </source>
</reference>